<keyword evidence="2" id="KW-1185">Reference proteome</keyword>
<dbReference type="RefSeq" id="WP_126049494.1">
    <property type="nucleotide sequence ID" value="NZ_QYTV02000003.1"/>
</dbReference>
<dbReference type="Proteomes" id="UP000287156">
    <property type="component" value="Unassembled WGS sequence"/>
</dbReference>
<gene>
    <name evidence="1" type="ORF">D4T97_008115</name>
</gene>
<dbReference type="OrthoDB" id="2692217at2"/>
<accession>A0A429Y1U0</accession>
<comment type="caution">
    <text evidence="1">The sequence shown here is derived from an EMBL/GenBank/DDBJ whole genome shotgun (WGS) entry which is preliminary data.</text>
</comment>
<evidence type="ECO:0000313" key="2">
    <source>
        <dbReference type="Proteomes" id="UP000287156"/>
    </source>
</evidence>
<proteinExistence type="predicted"/>
<dbReference type="InterPro" id="IPR024217">
    <property type="entry name" value="DUF3813"/>
</dbReference>
<protein>
    <submittedName>
        <fullName evidence="1">DUF3813 domain-containing protein</fullName>
    </submittedName>
</protein>
<dbReference type="Pfam" id="PF12758">
    <property type="entry name" value="DUF3813"/>
    <property type="match status" value="1"/>
</dbReference>
<dbReference type="AlphaFoldDB" id="A0A429Y1U0"/>
<evidence type="ECO:0000313" key="1">
    <source>
        <dbReference type="EMBL" id="RST75213.1"/>
    </source>
</evidence>
<sequence length="64" mass="7234">MGKNKLFQEARHFVEQALNNSSPETIDIAKNALSSAYANSTFAQQRQLRLLQEELDRIEGSDPL</sequence>
<name>A0A429Y1U0_9BACI</name>
<reference evidence="1" key="1">
    <citation type="submission" date="2018-12" db="EMBL/GenBank/DDBJ databases">
        <authorList>
            <person name="Sun L."/>
            <person name="Chen Z."/>
        </authorList>
    </citation>
    <scope>NUCLEOTIDE SEQUENCE [LARGE SCALE GENOMIC DNA]</scope>
    <source>
        <strain evidence="1">3-2-2</strain>
    </source>
</reference>
<dbReference type="EMBL" id="QYTV02000003">
    <property type="protein sequence ID" value="RST75213.1"/>
    <property type="molecule type" value="Genomic_DNA"/>
</dbReference>
<organism evidence="1 2">
    <name type="scientific">Siminovitchia acidinfaciens</name>
    <dbReference type="NCBI Taxonomy" id="2321395"/>
    <lineage>
        <taxon>Bacteria</taxon>
        <taxon>Bacillati</taxon>
        <taxon>Bacillota</taxon>
        <taxon>Bacilli</taxon>
        <taxon>Bacillales</taxon>
        <taxon>Bacillaceae</taxon>
        <taxon>Siminovitchia</taxon>
    </lineage>
</organism>